<dbReference type="InterPro" id="IPR050639">
    <property type="entry name" value="SSR_resolvase"/>
</dbReference>
<accession>A0ABT0CZ68</accession>
<dbReference type="PANTHER" id="PTHR30461">
    <property type="entry name" value="DNA-INVERTASE FROM LAMBDOID PROPHAGE"/>
    <property type="match status" value="1"/>
</dbReference>
<keyword evidence="6" id="KW-0614">Plasmid</keyword>
<dbReference type="Proteomes" id="UP001522662">
    <property type="component" value="Unassembled WGS sequence"/>
</dbReference>
<dbReference type="SUPFAM" id="SSF53041">
    <property type="entry name" value="Resolvase-like"/>
    <property type="match status" value="1"/>
</dbReference>
<geneLocation type="plasmid" evidence="6">
    <name>unnamed</name>
</geneLocation>
<dbReference type="Gene3D" id="3.40.50.1390">
    <property type="entry name" value="Resolvase, N-terminal catalytic domain"/>
    <property type="match status" value="1"/>
</dbReference>
<evidence type="ECO:0000313" key="7">
    <source>
        <dbReference type="Proteomes" id="UP001522662"/>
    </source>
</evidence>
<keyword evidence="1" id="KW-0229">DNA integration</keyword>
<evidence type="ECO:0000259" key="5">
    <source>
        <dbReference type="PROSITE" id="PS51736"/>
    </source>
</evidence>
<keyword evidence="3" id="KW-0233">DNA recombination</keyword>
<organism evidence="6 7">
    <name type="scientific">Peteryoungia algae</name>
    <dbReference type="NCBI Taxonomy" id="2919917"/>
    <lineage>
        <taxon>Bacteria</taxon>
        <taxon>Pseudomonadati</taxon>
        <taxon>Pseudomonadota</taxon>
        <taxon>Alphaproteobacteria</taxon>
        <taxon>Hyphomicrobiales</taxon>
        <taxon>Rhizobiaceae</taxon>
        <taxon>Peteryoungia</taxon>
    </lineage>
</organism>
<dbReference type="CDD" id="cd03768">
    <property type="entry name" value="SR_ResInv"/>
    <property type="match status" value="1"/>
</dbReference>
<evidence type="ECO:0000256" key="4">
    <source>
        <dbReference type="PROSITE-ProRule" id="PRU10137"/>
    </source>
</evidence>
<dbReference type="EMBL" id="JALAYX010000002">
    <property type="protein sequence ID" value="MCJ8238428.1"/>
    <property type="molecule type" value="Genomic_DNA"/>
</dbReference>
<dbReference type="RefSeq" id="WP_245136291.1">
    <property type="nucleotide sequence ID" value="NZ_CP128477.1"/>
</dbReference>
<keyword evidence="7" id="KW-1185">Reference proteome</keyword>
<keyword evidence="2" id="KW-0238">DNA-binding</keyword>
<dbReference type="InterPro" id="IPR036162">
    <property type="entry name" value="Resolvase-like_N_sf"/>
</dbReference>
<gene>
    <name evidence="6" type="ORF">MKJ03_08815</name>
</gene>
<evidence type="ECO:0000256" key="3">
    <source>
        <dbReference type="ARBA" id="ARBA00023172"/>
    </source>
</evidence>
<evidence type="ECO:0000256" key="2">
    <source>
        <dbReference type="ARBA" id="ARBA00023125"/>
    </source>
</evidence>
<name>A0ABT0CZ68_9HYPH</name>
<dbReference type="SMART" id="SM00857">
    <property type="entry name" value="Resolvase"/>
    <property type="match status" value="1"/>
</dbReference>
<dbReference type="Pfam" id="PF00239">
    <property type="entry name" value="Resolvase"/>
    <property type="match status" value="1"/>
</dbReference>
<feature type="active site" description="O-(5'-phospho-DNA)-serine intermediate" evidence="4">
    <location>
        <position position="9"/>
    </location>
</feature>
<dbReference type="InterPro" id="IPR006118">
    <property type="entry name" value="Recombinase_CS"/>
</dbReference>
<dbReference type="PROSITE" id="PS00397">
    <property type="entry name" value="RECOMBINASES_1"/>
    <property type="match status" value="1"/>
</dbReference>
<dbReference type="InterPro" id="IPR006119">
    <property type="entry name" value="Resolv_N"/>
</dbReference>
<dbReference type="PANTHER" id="PTHR30461:SF2">
    <property type="entry name" value="SERINE RECOMBINASE PINE-RELATED"/>
    <property type="match status" value="1"/>
</dbReference>
<protein>
    <submittedName>
        <fullName evidence="6">Recombinase family protein</fullName>
    </submittedName>
</protein>
<reference evidence="6 7" key="1">
    <citation type="submission" date="2022-03" db="EMBL/GenBank/DDBJ databases">
        <title>Rhizobium SSM4.3 sp. nov., isolated from Sediment (Gouqi Island).</title>
        <authorList>
            <person name="Chen G."/>
        </authorList>
    </citation>
    <scope>NUCLEOTIDE SEQUENCE [LARGE SCALE GENOMIC DNA]</scope>
    <source>
        <strain evidence="6 7">SSM4.3</strain>
        <plasmid evidence="6">unnamed</plasmid>
    </source>
</reference>
<evidence type="ECO:0000256" key="1">
    <source>
        <dbReference type="ARBA" id="ARBA00022908"/>
    </source>
</evidence>
<dbReference type="PROSITE" id="PS51736">
    <property type="entry name" value="RECOMBINASES_3"/>
    <property type="match status" value="1"/>
</dbReference>
<feature type="domain" description="Resolvase/invertase-type recombinase catalytic" evidence="5">
    <location>
        <begin position="1"/>
        <end position="135"/>
    </location>
</feature>
<sequence>MRIGYARVSTLDQNVDMQLKALVSCGCEQIFSDLGHSGAQRLRPGLAEALEALQPGDTLVIWRLDRLGRSLSHLIDVVNDFGSRGVALYSVTEAIDTGSAGGLLIFHIMGALAEFERGLISERTSAGMAAAKLRGQSIGRPVKLRPGDVEMALDGMAREGLSLADAARRQGISRATLCRALRRRREQSAGDRASLVSVGA</sequence>
<dbReference type="PROSITE" id="PS00398">
    <property type="entry name" value="RECOMBINASES_2"/>
    <property type="match status" value="1"/>
</dbReference>
<comment type="caution">
    <text evidence="6">The sequence shown here is derived from an EMBL/GenBank/DDBJ whole genome shotgun (WGS) entry which is preliminary data.</text>
</comment>
<evidence type="ECO:0000313" key="6">
    <source>
        <dbReference type="EMBL" id="MCJ8238428.1"/>
    </source>
</evidence>
<proteinExistence type="predicted"/>